<organism evidence="1 2">
    <name type="scientific">Secundilactobacillus oryzae JCM 18671</name>
    <dbReference type="NCBI Taxonomy" id="1291743"/>
    <lineage>
        <taxon>Bacteria</taxon>
        <taxon>Bacillati</taxon>
        <taxon>Bacillota</taxon>
        <taxon>Bacilli</taxon>
        <taxon>Lactobacillales</taxon>
        <taxon>Lactobacillaceae</taxon>
        <taxon>Secundilactobacillus</taxon>
    </lineage>
</organism>
<dbReference type="RefSeq" id="WP_034526730.1">
    <property type="nucleotide sequence ID" value="NZ_BBAZ01000001.1"/>
</dbReference>
<dbReference type="Gene3D" id="1.10.287.1890">
    <property type="match status" value="1"/>
</dbReference>
<protein>
    <recommendedName>
        <fullName evidence="3">SAM-dependent methyltransferase</fullName>
    </recommendedName>
</protein>
<dbReference type="PANTHER" id="PTHR38451:SF1">
    <property type="entry name" value="TRNA (ADENINE(22)-N(1))-METHYLTRANSFERASE"/>
    <property type="match status" value="1"/>
</dbReference>
<evidence type="ECO:0000313" key="1">
    <source>
        <dbReference type="EMBL" id="GAK47434.1"/>
    </source>
</evidence>
<dbReference type="EMBL" id="BBJM01000006">
    <property type="protein sequence ID" value="GAK47434.1"/>
    <property type="molecule type" value="Genomic_DNA"/>
</dbReference>
<name>A0A081BHB6_9LACO</name>
<evidence type="ECO:0008006" key="3">
    <source>
        <dbReference type="Google" id="ProtNLM"/>
    </source>
</evidence>
<dbReference type="GO" id="GO:0160105">
    <property type="term" value="F:tRNA (adenine(22)-N1)-methyltransferase activity"/>
    <property type="evidence" value="ECO:0007669"/>
    <property type="project" value="InterPro"/>
</dbReference>
<dbReference type="SUPFAM" id="SSF53335">
    <property type="entry name" value="S-adenosyl-L-methionine-dependent methyltransferases"/>
    <property type="match status" value="1"/>
</dbReference>
<dbReference type="OrthoDB" id="5881184at2"/>
<reference evidence="1" key="1">
    <citation type="journal article" date="2014" name="Genome Announc.">
        <title>Draft Genome Sequence of Lactobacillus oryzae Strain SG293T.</title>
        <authorList>
            <person name="Tanizawa Y."/>
            <person name="Fujisawa T."/>
            <person name="Mochizuki T."/>
            <person name="Kaminuma E."/>
            <person name="Nakamura Y."/>
            <person name="Tohno M."/>
        </authorList>
    </citation>
    <scope>NUCLEOTIDE SEQUENCE [LARGE SCALE GENOMIC DNA]</scope>
    <source>
        <strain evidence="1">SG293</strain>
    </source>
</reference>
<dbReference type="InterPro" id="IPR006901">
    <property type="entry name" value="TrmK"/>
</dbReference>
<comment type="caution">
    <text evidence="1">The sequence shown here is derived from an EMBL/GenBank/DDBJ whole genome shotgun (WGS) entry which is preliminary data.</text>
</comment>
<sequence length="231" mass="25521">MDGNHLSERLKRVAESVPEGARLADIGSDHAYLPVYLAKKGLISYAVAGEVVKGPYENAKTEIEGEQLETTIHPRLADGLAAVEPSDQIDTVAIAGMGGALISSILESGKAALKGVTRLILQPNIGEENVRRWLQQNHYQIVEEAILFEDGHYYEIIVADFVTDTPQYNQSQLLFGPFLKESKSAVFVDKWTAELNRLRGVEKQIRQSTTPPEDKLAQVTHKMKLIEEALA</sequence>
<dbReference type="STRING" id="1291743.LOSG293_060380"/>
<evidence type="ECO:0000313" key="2">
    <source>
        <dbReference type="Proteomes" id="UP000028700"/>
    </source>
</evidence>
<dbReference type="Pfam" id="PF04816">
    <property type="entry name" value="TrmK"/>
    <property type="match status" value="1"/>
</dbReference>
<gene>
    <name evidence="1" type="ORF">LOSG293_060380</name>
</gene>
<dbReference type="Gene3D" id="3.40.50.150">
    <property type="entry name" value="Vaccinia Virus protein VP39"/>
    <property type="match status" value="1"/>
</dbReference>
<dbReference type="eggNOG" id="COG2384">
    <property type="taxonomic scope" value="Bacteria"/>
</dbReference>
<keyword evidence="2" id="KW-1185">Reference proteome</keyword>
<dbReference type="PANTHER" id="PTHR38451">
    <property type="entry name" value="TRNA (ADENINE(22)-N(1))-METHYLTRANSFERASE"/>
    <property type="match status" value="1"/>
</dbReference>
<dbReference type="PIRSF" id="PIRSF018637">
    <property type="entry name" value="TrmK"/>
    <property type="match status" value="1"/>
</dbReference>
<proteinExistence type="predicted"/>
<accession>A0A081BHB6</accession>
<dbReference type="Proteomes" id="UP000028700">
    <property type="component" value="Unassembled WGS sequence"/>
</dbReference>
<dbReference type="InterPro" id="IPR029063">
    <property type="entry name" value="SAM-dependent_MTases_sf"/>
</dbReference>
<dbReference type="AlphaFoldDB" id="A0A081BHB6"/>